<dbReference type="Gene3D" id="1.20.1740.10">
    <property type="entry name" value="Amino acid/polyamine transporter I"/>
    <property type="match status" value="1"/>
</dbReference>
<protein>
    <recommendedName>
        <fullName evidence="7">Amino acid permease/ SLC12A domain-containing protein</fullName>
    </recommendedName>
</protein>
<feature type="transmembrane region" description="Helical" evidence="6">
    <location>
        <begin position="309"/>
        <end position="327"/>
    </location>
</feature>
<accession>A0A8H4T4T0</accession>
<feature type="transmembrane region" description="Helical" evidence="6">
    <location>
        <begin position="241"/>
        <end position="260"/>
    </location>
</feature>
<dbReference type="Pfam" id="PF00324">
    <property type="entry name" value="AA_permease"/>
    <property type="match status" value="1"/>
</dbReference>
<dbReference type="OrthoDB" id="10062876at2759"/>
<sequence length="565" mass="62146">MATMASDDEKRRPSKGSAAVGDGSSIQYIEDDGMGHLHRRLNNRQIQLIAAGGSIGTALFISIGGGLAKGGPGSLLIAYTLYSLVLALVNNSIAEMNTYMPVPGGFVSLAGHWVDDALGFLAGWNFFLYEALIIPFEITALTFVVSFWNENVTSAGPTAGVCAAVICCYGLLNVLAVKFYGEAEFWLSGGKLVLIFILFAFTFVTMCGGNPQHDAYGFRHFSNPGSFATYLSGGDKGRFEGFLAALFSASFTVVGPEYISMVSAEAQRPSFTIKNAFKTVYYRFCIFFIVGALAVGIVCAYNDPQLVDIYFGTAGSGSAAASPYVIAMTNLGIKGLPHLVNFLILTSIFSAGNTYTYCATRALYSLSLKGHAPQFLRYCNRAGVPVYCFCIVMVFPFLSFLQVANGSAKVLGWFVSIVTGGGLITFMIMSITFINYHKACVAQGVDRKTERPYYGYFQPYGAYIALTIQFIIVLAYGYYAFRPKFDVEVFFQNYSMQILAVLLFSGWKIFKKTKYIRPHEVDLVWDRPQLDAYEATFTEPPLGFWTEMFQLVFPCFRKNRKTSDV</sequence>
<evidence type="ECO:0000256" key="5">
    <source>
        <dbReference type="SAM" id="MobiDB-lite"/>
    </source>
</evidence>
<dbReference type="InterPro" id="IPR004841">
    <property type="entry name" value="AA-permease/SLC12A_dom"/>
</dbReference>
<feature type="transmembrane region" description="Helical" evidence="6">
    <location>
        <begin position="457"/>
        <end position="479"/>
    </location>
</feature>
<feature type="transmembrane region" description="Helical" evidence="6">
    <location>
        <begin position="280"/>
        <end position="302"/>
    </location>
</feature>
<keyword evidence="3 6" id="KW-1133">Transmembrane helix</keyword>
<evidence type="ECO:0000256" key="1">
    <source>
        <dbReference type="ARBA" id="ARBA00004141"/>
    </source>
</evidence>
<feature type="transmembrane region" description="Helical" evidence="6">
    <location>
        <begin position="339"/>
        <end position="364"/>
    </location>
</feature>
<dbReference type="EMBL" id="JABEXW010000922">
    <property type="protein sequence ID" value="KAF4951298.1"/>
    <property type="molecule type" value="Genomic_DNA"/>
</dbReference>
<keyword evidence="9" id="KW-1185">Reference proteome</keyword>
<evidence type="ECO:0000256" key="4">
    <source>
        <dbReference type="ARBA" id="ARBA00023136"/>
    </source>
</evidence>
<feature type="transmembrane region" description="Helical" evidence="6">
    <location>
        <begin position="126"/>
        <end position="148"/>
    </location>
</feature>
<proteinExistence type="predicted"/>
<evidence type="ECO:0000259" key="7">
    <source>
        <dbReference type="Pfam" id="PF00324"/>
    </source>
</evidence>
<feature type="transmembrane region" description="Helical" evidence="6">
    <location>
        <begin position="192"/>
        <end position="209"/>
    </location>
</feature>
<reference evidence="8" key="1">
    <citation type="journal article" date="2020" name="BMC Genomics">
        <title>Correction to: Identification and distribution of gene clusters required for synthesis of sphingolipid metabolism inhibitors in diverse species of the filamentous fungus Fusarium.</title>
        <authorList>
            <person name="Kim H.S."/>
            <person name="Lohmar J.M."/>
            <person name="Busman M."/>
            <person name="Brown D.W."/>
            <person name="Naumann T.A."/>
            <person name="Divon H.H."/>
            <person name="Lysoe E."/>
            <person name="Uhlig S."/>
            <person name="Proctor R.H."/>
        </authorList>
    </citation>
    <scope>NUCLEOTIDE SEQUENCE</scope>
    <source>
        <strain evidence="8">NRRL 20472</strain>
    </source>
</reference>
<feature type="transmembrane region" description="Helical" evidence="6">
    <location>
        <begin position="160"/>
        <end position="180"/>
    </location>
</feature>
<dbReference type="PIRSF" id="PIRSF006060">
    <property type="entry name" value="AA_transporter"/>
    <property type="match status" value="1"/>
</dbReference>
<comment type="subcellular location">
    <subcellularLocation>
        <location evidence="1">Membrane</location>
        <topology evidence="1">Multi-pass membrane protein</topology>
    </subcellularLocation>
</comment>
<comment type="caution">
    <text evidence="8">The sequence shown here is derived from an EMBL/GenBank/DDBJ whole genome shotgun (WGS) entry which is preliminary data.</text>
</comment>
<dbReference type="Proteomes" id="UP000622797">
    <property type="component" value="Unassembled WGS sequence"/>
</dbReference>
<dbReference type="GO" id="GO:0015171">
    <property type="term" value="F:amino acid transmembrane transporter activity"/>
    <property type="evidence" value="ECO:0007669"/>
    <property type="project" value="TreeGrafter"/>
</dbReference>
<keyword evidence="4 6" id="KW-0472">Membrane</keyword>
<organism evidence="8 9">
    <name type="scientific">Fusarium sarcochroum</name>
    <dbReference type="NCBI Taxonomy" id="1208366"/>
    <lineage>
        <taxon>Eukaryota</taxon>
        <taxon>Fungi</taxon>
        <taxon>Dikarya</taxon>
        <taxon>Ascomycota</taxon>
        <taxon>Pezizomycotina</taxon>
        <taxon>Sordariomycetes</taxon>
        <taxon>Hypocreomycetidae</taxon>
        <taxon>Hypocreales</taxon>
        <taxon>Nectriaceae</taxon>
        <taxon>Fusarium</taxon>
        <taxon>Fusarium lateritium species complex</taxon>
    </lineage>
</organism>
<feature type="transmembrane region" description="Helical" evidence="6">
    <location>
        <begin position="73"/>
        <end position="89"/>
    </location>
</feature>
<name>A0A8H4T4T0_9HYPO</name>
<evidence type="ECO:0000313" key="9">
    <source>
        <dbReference type="Proteomes" id="UP000622797"/>
    </source>
</evidence>
<evidence type="ECO:0000256" key="3">
    <source>
        <dbReference type="ARBA" id="ARBA00022989"/>
    </source>
</evidence>
<dbReference type="AlphaFoldDB" id="A0A8H4T4T0"/>
<evidence type="ECO:0000256" key="2">
    <source>
        <dbReference type="ARBA" id="ARBA00022692"/>
    </source>
</evidence>
<evidence type="ECO:0000256" key="6">
    <source>
        <dbReference type="SAM" id="Phobius"/>
    </source>
</evidence>
<dbReference type="PANTHER" id="PTHR43341">
    <property type="entry name" value="AMINO ACID PERMEASE"/>
    <property type="match status" value="1"/>
</dbReference>
<dbReference type="InterPro" id="IPR050524">
    <property type="entry name" value="APC_YAT"/>
</dbReference>
<feature type="transmembrane region" description="Helical" evidence="6">
    <location>
        <begin position="410"/>
        <end position="436"/>
    </location>
</feature>
<feature type="domain" description="Amino acid permease/ SLC12A" evidence="7">
    <location>
        <begin position="46"/>
        <end position="514"/>
    </location>
</feature>
<feature type="region of interest" description="Disordered" evidence="5">
    <location>
        <begin position="1"/>
        <end position="22"/>
    </location>
</feature>
<evidence type="ECO:0000313" key="8">
    <source>
        <dbReference type="EMBL" id="KAF4951298.1"/>
    </source>
</evidence>
<gene>
    <name evidence="8" type="ORF">FSARC_12947</name>
</gene>
<dbReference type="PANTHER" id="PTHR43341:SF6">
    <property type="entry name" value="AMINO ACID TRANSPORTER (EUROFUNG)"/>
    <property type="match status" value="1"/>
</dbReference>
<dbReference type="GO" id="GO:0016020">
    <property type="term" value="C:membrane"/>
    <property type="evidence" value="ECO:0007669"/>
    <property type="project" value="UniProtKB-SubCell"/>
</dbReference>
<reference evidence="8" key="2">
    <citation type="submission" date="2020-05" db="EMBL/GenBank/DDBJ databases">
        <authorList>
            <person name="Kim H.-S."/>
            <person name="Proctor R.H."/>
            <person name="Brown D.W."/>
        </authorList>
    </citation>
    <scope>NUCLEOTIDE SEQUENCE</scope>
    <source>
        <strain evidence="8">NRRL 20472</strain>
    </source>
</reference>
<feature type="transmembrane region" description="Helical" evidence="6">
    <location>
        <begin position="491"/>
        <end position="510"/>
    </location>
</feature>
<keyword evidence="2 6" id="KW-0812">Transmembrane</keyword>
<feature type="transmembrane region" description="Helical" evidence="6">
    <location>
        <begin position="384"/>
        <end position="404"/>
    </location>
</feature>
<feature type="transmembrane region" description="Helical" evidence="6">
    <location>
        <begin position="48"/>
        <end position="67"/>
    </location>
</feature>